<sequence>MTDDNDHWANLYGPATPGAPGGYSPRAPYQQPAYSEPAQQGWGYPDVEHQGWGHSAGDAQQPTEYPPYAPQQPFGYQPTPAQYVTGQQPMPNYTGQQPIPGYGQPPAPGGGGPTRISLILAAVAAVIVLVGGGIAAYALTRGSSDSATAVPSTTADSAPGHPSATGPSKSGSPEPGGTTVVAPTLGISYDVPTGWTIADPTDITVQTGADGSVIGHGKATEGDDYCAGSAYRTLAFVTRADGSDPAAAATKVAKISAEGGYSDATGGNPGAPIAVTTTSGLTGQRVEASGDWKPSAPGCTTTAYSVYAFAFSGPNNALLVLAILADRGTQGELAAGQAEQIIASIRKS</sequence>
<feature type="compositionally biased region" description="Low complexity" evidence="1">
    <location>
        <begin position="12"/>
        <end position="25"/>
    </location>
</feature>
<name>A0A6I3KZQ0_9NOCA</name>
<dbReference type="InterPro" id="IPR058330">
    <property type="entry name" value="DUF8017"/>
</dbReference>
<dbReference type="Pfam" id="PF26056">
    <property type="entry name" value="DUF8017"/>
    <property type="match status" value="1"/>
</dbReference>
<keyword evidence="2" id="KW-1133">Transmembrane helix</keyword>
<gene>
    <name evidence="4" type="ORF">GLP40_13240</name>
</gene>
<evidence type="ECO:0000259" key="3">
    <source>
        <dbReference type="Pfam" id="PF26056"/>
    </source>
</evidence>
<evidence type="ECO:0000256" key="2">
    <source>
        <dbReference type="SAM" id="Phobius"/>
    </source>
</evidence>
<keyword evidence="2" id="KW-0472">Membrane</keyword>
<keyword evidence="2" id="KW-0812">Transmembrane</keyword>
<organism evidence="4 5">
    <name type="scientific">Nocardia aurantiaca</name>
    <dbReference type="NCBI Taxonomy" id="2675850"/>
    <lineage>
        <taxon>Bacteria</taxon>
        <taxon>Bacillati</taxon>
        <taxon>Actinomycetota</taxon>
        <taxon>Actinomycetes</taxon>
        <taxon>Mycobacteriales</taxon>
        <taxon>Nocardiaceae</taxon>
        <taxon>Nocardia</taxon>
    </lineage>
</organism>
<feature type="region of interest" description="Disordered" evidence="1">
    <location>
        <begin position="142"/>
        <end position="184"/>
    </location>
</feature>
<feature type="compositionally biased region" description="Low complexity" evidence="1">
    <location>
        <begin position="165"/>
        <end position="179"/>
    </location>
</feature>
<feature type="region of interest" description="Disordered" evidence="1">
    <location>
        <begin position="87"/>
        <end position="109"/>
    </location>
</feature>
<dbReference type="RefSeq" id="WP_154788140.1">
    <property type="nucleotide sequence ID" value="NZ_WMBB01000005.1"/>
</dbReference>
<feature type="transmembrane region" description="Helical" evidence="2">
    <location>
        <begin position="118"/>
        <end position="139"/>
    </location>
</feature>
<accession>A0A6I3KZQ0</accession>
<reference evidence="4 5" key="1">
    <citation type="submission" date="2019-11" db="EMBL/GenBank/DDBJ databases">
        <title>Nocardia sp. nov. CT2-14 isolated from soil.</title>
        <authorList>
            <person name="Kanchanasin P."/>
            <person name="Tanasupawat S."/>
            <person name="Yuki M."/>
            <person name="Kudo T."/>
        </authorList>
    </citation>
    <scope>NUCLEOTIDE SEQUENCE [LARGE SCALE GENOMIC DNA]</scope>
    <source>
        <strain evidence="4 5">CT2-14</strain>
    </source>
</reference>
<comment type="caution">
    <text evidence="4">The sequence shown here is derived from an EMBL/GenBank/DDBJ whole genome shotgun (WGS) entry which is preliminary data.</text>
</comment>
<dbReference type="EMBL" id="WMBB01000005">
    <property type="protein sequence ID" value="MTE13734.1"/>
    <property type="molecule type" value="Genomic_DNA"/>
</dbReference>
<evidence type="ECO:0000313" key="4">
    <source>
        <dbReference type="EMBL" id="MTE13734.1"/>
    </source>
</evidence>
<feature type="compositionally biased region" description="Polar residues" evidence="1">
    <location>
        <begin position="142"/>
        <end position="156"/>
    </location>
</feature>
<evidence type="ECO:0000256" key="1">
    <source>
        <dbReference type="SAM" id="MobiDB-lite"/>
    </source>
</evidence>
<proteinExistence type="predicted"/>
<protein>
    <recommendedName>
        <fullName evidence="3">DUF8017 domain-containing protein</fullName>
    </recommendedName>
</protein>
<feature type="domain" description="DUF8017" evidence="3">
    <location>
        <begin position="174"/>
        <end position="347"/>
    </location>
</feature>
<dbReference type="AlphaFoldDB" id="A0A6I3KZQ0"/>
<evidence type="ECO:0000313" key="5">
    <source>
        <dbReference type="Proteomes" id="UP000432464"/>
    </source>
</evidence>
<feature type="region of interest" description="Disordered" evidence="1">
    <location>
        <begin position="1"/>
        <end position="72"/>
    </location>
</feature>
<dbReference type="Proteomes" id="UP000432464">
    <property type="component" value="Unassembled WGS sequence"/>
</dbReference>
<keyword evidence="5" id="KW-1185">Reference proteome</keyword>